<organism evidence="1 2">
    <name type="scientific">Gallaecimonas xiamenensis 3-C-1</name>
    <dbReference type="NCBI Taxonomy" id="745411"/>
    <lineage>
        <taxon>Bacteria</taxon>
        <taxon>Pseudomonadati</taxon>
        <taxon>Pseudomonadota</taxon>
        <taxon>Gammaproteobacteria</taxon>
        <taxon>Enterobacterales</taxon>
        <taxon>Gallaecimonadaceae</taxon>
        <taxon>Gallaecimonas</taxon>
    </lineage>
</organism>
<proteinExistence type="predicted"/>
<dbReference type="Proteomes" id="UP000006755">
    <property type="component" value="Unassembled WGS sequence"/>
</dbReference>
<dbReference type="EMBL" id="AMRI01000048">
    <property type="protein sequence ID" value="EKE67221.1"/>
    <property type="molecule type" value="Genomic_DNA"/>
</dbReference>
<dbReference type="RefSeq" id="WP_008486860.1">
    <property type="nucleotide sequence ID" value="NZ_AMRI01000048.1"/>
</dbReference>
<sequence>MFEQFKNSIINRYQSLGLEELAGYLDSQREFFSEYEIQVIDFEFNPDHEGELIINFLVTGEDSWKEKIKRNSDFYTTDWKFYLFNIDTAPSEMLSEALHFELGPFIDDLSYEEIHSFYDELFLVLSDVVKADLVRSVIKKYKLADNFRIQLIDSRDDKDYFE</sequence>
<gene>
    <name evidence="1" type="ORF">B3C1_19054</name>
</gene>
<name>K2IBI2_9GAMM</name>
<comment type="caution">
    <text evidence="1">The sequence shown here is derived from an EMBL/GenBank/DDBJ whole genome shotgun (WGS) entry which is preliminary data.</text>
</comment>
<dbReference type="AlphaFoldDB" id="K2IBI2"/>
<evidence type="ECO:0000313" key="1">
    <source>
        <dbReference type="EMBL" id="EKE67221.1"/>
    </source>
</evidence>
<accession>K2IBI2</accession>
<evidence type="ECO:0008006" key="3">
    <source>
        <dbReference type="Google" id="ProtNLM"/>
    </source>
</evidence>
<reference evidence="1 2" key="1">
    <citation type="journal article" date="2012" name="J. Bacteriol.">
        <title>Genome Sequence of Gallaecimonas xiamenensis Type Strain 3-C-1.</title>
        <authorList>
            <person name="Lai Q."/>
            <person name="Wang L."/>
            <person name="Wang W."/>
            <person name="Shao Z."/>
        </authorList>
    </citation>
    <scope>NUCLEOTIDE SEQUENCE [LARGE SCALE GENOMIC DNA]</scope>
    <source>
        <strain evidence="1 2">3-C-1</strain>
    </source>
</reference>
<keyword evidence="2" id="KW-1185">Reference proteome</keyword>
<protein>
    <recommendedName>
        <fullName evidence="3">DUF4303 domain-containing protein</fullName>
    </recommendedName>
</protein>
<dbReference type="STRING" id="745411.B3C1_19054"/>
<evidence type="ECO:0000313" key="2">
    <source>
        <dbReference type="Proteomes" id="UP000006755"/>
    </source>
</evidence>